<dbReference type="InterPro" id="IPR013783">
    <property type="entry name" value="Ig-like_fold"/>
</dbReference>
<evidence type="ECO:0000313" key="10">
    <source>
        <dbReference type="Proteomes" id="UP001151699"/>
    </source>
</evidence>
<dbReference type="SMART" id="SM00408">
    <property type="entry name" value="IGc2"/>
    <property type="match status" value="2"/>
</dbReference>
<dbReference type="GO" id="GO:0005886">
    <property type="term" value="C:plasma membrane"/>
    <property type="evidence" value="ECO:0007669"/>
    <property type="project" value="TreeGrafter"/>
</dbReference>
<feature type="domain" description="Ig-like" evidence="7">
    <location>
        <begin position="434"/>
        <end position="519"/>
    </location>
</feature>
<feature type="domain" description="Kazal-like" evidence="8">
    <location>
        <begin position="106"/>
        <end position="153"/>
    </location>
</feature>
<dbReference type="Pfam" id="PF07679">
    <property type="entry name" value="I-set"/>
    <property type="match status" value="1"/>
</dbReference>
<name>A0A9Q0NES2_9DIPT</name>
<dbReference type="PROSITE" id="PS00018">
    <property type="entry name" value="EF_HAND_1"/>
    <property type="match status" value="2"/>
</dbReference>
<keyword evidence="2" id="KW-0106">Calcium</keyword>
<dbReference type="EMBL" id="WJQU01000001">
    <property type="protein sequence ID" value="KAJ6648291.1"/>
    <property type="molecule type" value="Genomic_DNA"/>
</dbReference>
<sequence length="957" mass="108589">MGHKEAQLRKNQFSVLVCEMKMIASNYQITVAYIAICTALIHIVIAEQLYYTESETGKSNHDAFVTIDNILMDEDDQLSTNNPCLIHYCAKGRECVVNPKGLPECVCQRYCAHRRKPICGTDGMIYENHCELHRAACILERPITLQKLEKCTTVGKKKSKKFDKYKPIIQTTAENHLTPSPGTAVPSTPIPAHHSFSYSDAMPHLKQSPYIDEIQFENSANEIDTGTTTYTHKGYCSSQEYEIMKDNLLLYSHTRLMSEDNNHSKDFLVSIMFSHYDLNEDQMLEEGELQRITEMEHLENLSNGCELSDMLIFDDSNNDRKLSTHEFFQAFNKLYSLSVVSLDKALETNHLSARVGDNVEIKCDVTGSPIPIPIVWKRYSTDLTMLSEDEVRVFNDGSLYLTRIQLINGGNYSCHAERNKDVVQTHILTVHTVPDVHVIPRLQSRRPGESSEMFCHVTGEPFPIVSWLKNDEPLRSDQPKKYEIIGNGTALKVHNITFADTGAYMCQGTNIGGTFRDISSLIVQDEPTPTVLYEERKFFVFHEYGIAVYEPSACRLHHQIHSTDVIPGTQEYVCGDKGVPCSWGRSINVGNSYIYVTQPLRDRVLVISTLQIVVVDVITTDKYPVNLYYVPHLDHVWVINWRSTYDTDSKTIQVIRNATQKKKHHTVHPEPIDGQFDLVKNLFLPSLDGDQPKYTYKYGYVTHRNQRGLYKLDLANLRYTKSVDLTLYNCVPDDIEFSSLYGFVIMSCREPITGRHQGQLLLDYLTDTVLSAKTEITGRPRISPDSRHLISVDHSTDGVTIVIQKITPNGLEFSFDVKTTLNISDVTFYESQTEHGYDLYASAVDKEDILFLNLFTGKVEMITGVGLAMQPSLMKWNNPIRPIRSSGLFGQYMVTPANNALFVINGKARTVNCEIGGVLHPIAVVWTSNKHETSTEHVYPSANTTNASDNRRNERKY</sequence>
<dbReference type="InterPro" id="IPR011992">
    <property type="entry name" value="EF-hand-dom_pair"/>
</dbReference>
<keyword evidence="10" id="KW-1185">Reference proteome</keyword>
<evidence type="ECO:0000259" key="7">
    <source>
        <dbReference type="PROSITE" id="PS50835"/>
    </source>
</evidence>
<dbReference type="InterPro" id="IPR050958">
    <property type="entry name" value="Cell_Adh-Cytoskel_Orgn"/>
</dbReference>
<dbReference type="Gene3D" id="3.30.60.30">
    <property type="match status" value="1"/>
</dbReference>
<protein>
    <submittedName>
        <fullName evidence="9">Follistatin-related protein 5</fullName>
    </submittedName>
</protein>
<dbReference type="GO" id="GO:0030424">
    <property type="term" value="C:axon"/>
    <property type="evidence" value="ECO:0007669"/>
    <property type="project" value="TreeGrafter"/>
</dbReference>
<dbReference type="OrthoDB" id="6085115at2759"/>
<dbReference type="InterPro" id="IPR002350">
    <property type="entry name" value="Kazal_dom"/>
</dbReference>
<dbReference type="InterPro" id="IPR003599">
    <property type="entry name" value="Ig_sub"/>
</dbReference>
<dbReference type="Pfam" id="PF07648">
    <property type="entry name" value="Kazal_2"/>
    <property type="match status" value="1"/>
</dbReference>
<evidence type="ECO:0000256" key="3">
    <source>
        <dbReference type="ARBA" id="ARBA00023157"/>
    </source>
</evidence>
<dbReference type="SMART" id="SM00280">
    <property type="entry name" value="KAZAL"/>
    <property type="match status" value="1"/>
</dbReference>
<dbReference type="InterPro" id="IPR007110">
    <property type="entry name" value="Ig-like_dom"/>
</dbReference>
<organism evidence="9 10">
    <name type="scientific">Pseudolycoriella hygida</name>
    <dbReference type="NCBI Taxonomy" id="35572"/>
    <lineage>
        <taxon>Eukaryota</taxon>
        <taxon>Metazoa</taxon>
        <taxon>Ecdysozoa</taxon>
        <taxon>Arthropoda</taxon>
        <taxon>Hexapoda</taxon>
        <taxon>Insecta</taxon>
        <taxon>Pterygota</taxon>
        <taxon>Neoptera</taxon>
        <taxon>Endopterygota</taxon>
        <taxon>Diptera</taxon>
        <taxon>Nematocera</taxon>
        <taxon>Sciaroidea</taxon>
        <taxon>Sciaridae</taxon>
        <taxon>Pseudolycoriella</taxon>
    </lineage>
</organism>
<dbReference type="InterPro" id="IPR036179">
    <property type="entry name" value="Ig-like_dom_sf"/>
</dbReference>
<dbReference type="SMART" id="SM00409">
    <property type="entry name" value="IG"/>
    <property type="match status" value="2"/>
</dbReference>
<comment type="caution">
    <text evidence="9">The sequence shown here is derived from an EMBL/GenBank/DDBJ whole genome shotgun (WGS) entry which is preliminary data.</text>
</comment>
<evidence type="ECO:0000256" key="5">
    <source>
        <dbReference type="SAM" id="MobiDB-lite"/>
    </source>
</evidence>
<evidence type="ECO:0000256" key="2">
    <source>
        <dbReference type="ARBA" id="ARBA00022837"/>
    </source>
</evidence>
<dbReference type="PANTHER" id="PTHR45080">
    <property type="entry name" value="CONTACTIN 5"/>
    <property type="match status" value="1"/>
</dbReference>
<feature type="domain" description="Ig-like" evidence="7">
    <location>
        <begin position="356"/>
        <end position="429"/>
    </location>
</feature>
<dbReference type="InterPro" id="IPR003598">
    <property type="entry name" value="Ig_sub2"/>
</dbReference>
<evidence type="ECO:0000313" key="9">
    <source>
        <dbReference type="EMBL" id="KAJ6648291.1"/>
    </source>
</evidence>
<dbReference type="InterPro" id="IPR013098">
    <property type="entry name" value="Ig_I-set"/>
</dbReference>
<dbReference type="SUPFAM" id="SSF100895">
    <property type="entry name" value="Kazal-type serine protease inhibitors"/>
    <property type="match status" value="1"/>
</dbReference>
<dbReference type="SUPFAM" id="SSF48726">
    <property type="entry name" value="Immunoglobulin"/>
    <property type="match status" value="2"/>
</dbReference>
<dbReference type="AlphaFoldDB" id="A0A9Q0NES2"/>
<feature type="region of interest" description="Disordered" evidence="5">
    <location>
        <begin position="935"/>
        <end position="957"/>
    </location>
</feature>
<dbReference type="GO" id="GO:0007156">
    <property type="term" value="P:homophilic cell adhesion via plasma membrane adhesion molecules"/>
    <property type="evidence" value="ECO:0007669"/>
    <property type="project" value="TreeGrafter"/>
</dbReference>
<keyword evidence="3" id="KW-1015">Disulfide bond</keyword>
<dbReference type="SUPFAM" id="SSF75011">
    <property type="entry name" value="3-carboxy-cis,cis-mucoante lactonizing enzyme"/>
    <property type="match status" value="1"/>
</dbReference>
<reference evidence="9" key="1">
    <citation type="submission" date="2022-07" db="EMBL/GenBank/DDBJ databases">
        <authorList>
            <person name="Trinca V."/>
            <person name="Uliana J.V.C."/>
            <person name="Torres T.T."/>
            <person name="Ward R.J."/>
            <person name="Monesi N."/>
        </authorList>
    </citation>
    <scope>NUCLEOTIDE SEQUENCE</scope>
    <source>
        <strain evidence="9">HSMRA1968</strain>
        <tissue evidence="9">Whole embryos</tissue>
    </source>
</reference>
<evidence type="ECO:0000259" key="8">
    <source>
        <dbReference type="PROSITE" id="PS51465"/>
    </source>
</evidence>
<keyword evidence="4" id="KW-0393">Immunoglobulin domain</keyword>
<dbReference type="SUPFAM" id="SSF47473">
    <property type="entry name" value="EF-hand"/>
    <property type="match status" value="1"/>
</dbReference>
<keyword evidence="1" id="KW-0732">Signal</keyword>
<dbReference type="Gene3D" id="2.60.40.10">
    <property type="entry name" value="Immunoglobulins"/>
    <property type="match status" value="2"/>
</dbReference>
<dbReference type="GO" id="GO:0008046">
    <property type="term" value="F:axon guidance receptor activity"/>
    <property type="evidence" value="ECO:0007669"/>
    <property type="project" value="TreeGrafter"/>
</dbReference>
<dbReference type="GO" id="GO:0050808">
    <property type="term" value="P:synapse organization"/>
    <property type="evidence" value="ECO:0007669"/>
    <property type="project" value="TreeGrafter"/>
</dbReference>
<dbReference type="InterPro" id="IPR018247">
    <property type="entry name" value="EF_Hand_1_Ca_BS"/>
</dbReference>
<dbReference type="Proteomes" id="UP001151699">
    <property type="component" value="Chromosome A"/>
</dbReference>
<evidence type="ECO:0000256" key="4">
    <source>
        <dbReference type="ARBA" id="ARBA00023319"/>
    </source>
</evidence>
<dbReference type="Pfam" id="PF13927">
    <property type="entry name" value="Ig_3"/>
    <property type="match status" value="1"/>
</dbReference>
<gene>
    <name evidence="9" type="primary">Fstl5</name>
    <name evidence="9" type="ORF">Bhyg_03519</name>
</gene>
<accession>A0A9Q0NES2</accession>
<dbReference type="InterPro" id="IPR036058">
    <property type="entry name" value="Kazal_dom_sf"/>
</dbReference>
<dbReference type="PROSITE" id="PS51465">
    <property type="entry name" value="KAZAL_2"/>
    <property type="match status" value="1"/>
</dbReference>
<keyword evidence="6" id="KW-0812">Transmembrane</keyword>
<keyword evidence="6" id="KW-0472">Membrane</keyword>
<dbReference type="PANTHER" id="PTHR45080:SF8">
    <property type="entry name" value="IG-LIKE DOMAIN-CONTAINING PROTEIN"/>
    <property type="match status" value="1"/>
</dbReference>
<dbReference type="Gene3D" id="1.10.238.10">
    <property type="entry name" value="EF-hand"/>
    <property type="match status" value="1"/>
</dbReference>
<dbReference type="GO" id="GO:0043025">
    <property type="term" value="C:neuronal cell body"/>
    <property type="evidence" value="ECO:0007669"/>
    <property type="project" value="TreeGrafter"/>
</dbReference>
<dbReference type="PROSITE" id="PS50835">
    <property type="entry name" value="IG_LIKE"/>
    <property type="match status" value="2"/>
</dbReference>
<proteinExistence type="predicted"/>
<evidence type="ECO:0000256" key="6">
    <source>
        <dbReference type="SAM" id="Phobius"/>
    </source>
</evidence>
<evidence type="ECO:0000256" key="1">
    <source>
        <dbReference type="ARBA" id="ARBA00022729"/>
    </source>
</evidence>
<keyword evidence="6" id="KW-1133">Transmembrane helix</keyword>
<feature type="transmembrane region" description="Helical" evidence="6">
    <location>
        <begin position="30"/>
        <end position="51"/>
    </location>
</feature>